<evidence type="ECO:0000313" key="6">
    <source>
        <dbReference type="EMBL" id="QBK89170.1"/>
    </source>
</evidence>
<name>A0A481Z1R9_9VIRU</name>
<keyword evidence="2" id="KW-0378">Hydrolase</keyword>
<dbReference type="EMBL" id="MK500408">
    <property type="protein sequence ID" value="QBK89170.1"/>
    <property type="molecule type" value="Genomic_DNA"/>
</dbReference>
<dbReference type="InterPro" id="IPR045455">
    <property type="entry name" value="NrS-1_pol-like_helicase"/>
</dbReference>
<keyword evidence="3" id="KW-0067">ATP-binding</keyword>
<feature type="compositionally biased region" description="Basic residues" evidence="4">
    <location>
        <begin position="290"/>
        <end position="301"/>
    </location>
</feature>
<dbReference type="InterPro" id="IPR014819">
    <property type="entry name" value="PriCT_2"/>
</dbReference>
<keyword evidence="1" id="KW-0547">Nucleotide-binding</keyword>
<feature type="region of interest" description="Disordered" evidence="4">
    <location>
        <begin position="290"/>
        <end position="314"/>
    </location>
</feature>
<reference evidence="6" key="1">
    <citation type="journal article" date="2019" name="MBio">
        <title>Virus Genomes from Deep Sea Sediments Expand the Ocean Megavirome and Support Independent Origins of Viral Gigantism.</title>
        <authorList>
            <person name="Backstrom D."/>
            <person name="Yutin N."/>
            <person name="Jorgensen S.L."/>
            <person name="Dharamshi J."/>
            <person name="Homa F."/>
            <person name="Zaremba-Niedwiedzka K."/>
            <person name="Spang A."/>
            <person name="Wolf Y.I."/>
            <person name="Koonin E.V."/>
            <person name="Ettema T.J."/>
        </authorList>
    </citation>
    <scope>NUCLEOTIDE SEQUENCE</scope>
</reference>
<dbReference type="InterPro" id="IPR027417">
    <property type="entry name" value="P-loop_NTPase"/>
</dbReference>
<sequence>MSSRKSKKKGHRRNNNKLITIQKYYNFINNCKVYKQKHTYTSFGPSNKCGTYDIPDDKHKEFMKLYSKAMKYEELYMIERPREVSPLIFDLDWKFSNKYKKRQYTEETLKYTVITLTKILKQYYKLTYDNTPAFVMEKPKPTHVVKKDQYKDGVHIIYPFLPVSTDMRYLIRDELYDKIEQDNGYGDINSINDLDDIIDKCIISSNGITMYGSQKFGGQLYKLTHIYNHKGEDIKIKDIISDKKDLPAILSNRKYNDDEEEVFKEKLNKVKLERKLKVIKKKYEKGSKKKKIKHKIIKKKNNNNDDDDDSDDDDERDKIRRIYKATDKDKELAHKLVKLLSKDRATDYKSWIRVGWALHNTDSSKESRKKWIKFSKKCSGKFDRNHCINVWNNADDSGFTIASLHMWAKDDDPKGYGKFMRESISSLYTKAESGTHNDVAKLIFELYKHKYKCVKLTKPQQWYEFQKHRWVDIGNGYTLRKNMSDVLTRDFAFLLSAYYSEGAGKEGLERDTLMKKGNNIVKIIDKLKHTGYKGQVMNECADLFYDKEFDGMLDSNRNLIGFENGVYDLTQKWTDPKTDEEHVGCFRPGTPDDCITLSTGYDYREYSNDHRYIKRVNKYFSQVLLQTDMQEYIKTLLASYLDGHITDQKFIIWTGNGSNGKSLSIDFFRMAFGEYCGVLPITALTQKQKGAESATPALAKLRGKRFVVMQEPENDDKLNVGRMKELTGGDIILARQLYKEAYEFEPQFKLILVCNRLPFIPSTDGGTWRRIRVAPWMSKFVDLDKDGLYYGQKLKTNQFPKDKRLKEKLKKWKRAFMWLLLNKYYPLYKNKDIHEPTLVMEHTEKYREESDTYREYINQFLVKTGKDNDYVPINLAYNTFKFWYKESYMGKALPSRKDFISYLENHDIIVKNGRIMEMKMSDNDTDAEIAKIKNM</sequence>
<dbReference type="PROSITE" id="PS51206">
    <property type="entry name" value="SF3_HELICASE_1"/>
    <property type="match status" value="1"/>
</dbReference>
<dbReference type="Gene3D" id="3.40.50.300">
    <property type="entry name" value="P-loop containing nucleotide triphosphate hydrolases"/>
    <property type="match status" value="1"/>
</dbReference>
<keyword evidence="6" id="KW-0347">Helicase</keyword>
<dbReference type="NCBIfam" id="TIGR01613">
    <property type="entry name" value="primase_Cterm"/>
    <property type="match status" value="1"/>
</dbReference>
<gene>
    <name evidence="6" type="ORF">LCMiAC02_02640</name>
</gene>
<dbReference type="InterPro" id="IPR056443">
    <property type="entry name" value="AEP_C962R"/>
</dbReference>
<dbReference type="GO" id="GO:0005524">
    <property type="term" value="F:ATP binding"/>
    <property type="evidence" value="ECO:0007669"/>
    <property type="project" value="UniProtKB-KW"/>
</dbReference>
<dbReference type="Pfam" id="PF08706">
    <property type="entry name" value="D5_N"/>
    <property type="match status" value="1"/>
</dbReference>
<dbReference type="InterPro" id="IPR014818">
    <property type="entry name" value="Phage/plasmid_primase_P4_C"/>
</dbReference>
<evidence type="ECO:0000256" key="2">
    <source>
        <dbReference type="ARBA" id="ARBA00022801"/>
    </source>
</evidence>
<feature type="domain" description="SF3 helicase" evidence="5">
    <location>
        <begin position="628"/>
        <end position="789"/>
    </location>
</feature>
<evidence type="ECO:0000259" key="5">
    <source>
        <dbReference type="PROSITE" id="PS51206"/>
    </source>
</evidence>
<dbReference type="GO" id="GO:0004386">
    <property type="term" value="F:helicase activity"/>
    <property type="evidence" value="ECO:0007669"/>
    <property type="project" value="UniProtKB-KW"/>
</dbReference>
<accession>A0A481Z1R9</accession>
<evidence type="ECO:0000256" key="3">
    <source>
        <dbReference type="ARBA" id="ARBA00022840"/>
    </source>
</evidence>
<feature type="compositionally biased region" description="Acidic residues" evidence="4">
    <location>
        <begin position="304"/>
        <end position="314"/>
    </location>
</feature>
<dbReference type="InterPro" id="IPR014015">
    <property type="entry name" value="Helicase_SF3_DNA-vir"/>
</dbReference>
<evidence type="ECO:0000256" key="4">
    <source>
        <dbReference type="SAM" id="MobiDB-lite"/>
    </source>
</evidence>
<dbReference type="InterPro" id="IPR006500">
    <property type="entry name" value="Helicase_put_C_phage/plasmid"/>
</dbReference>
<dbReference type="PANTHER" id="PTHR35372:SF2">
    <property type="entry name" value="SF3 HELICASE DOMAIN-CONTAINING PROTEIN"/>
    <property type="match status" value="1"/>
</dbReference>
<dbReference type="Pfam" id="PF08707">
    <property type="entry name" value="PriCT_2"/>
    <property type="match status" value="1"/>
</dbReference>
<dbReference type="PANTHER" id="PTHR35372">
    <property type="entry name" value="ATP BINDING PROTEIN-RELATED"/>
    <property type="match status" value="1"/>
</dbReference>
<proteinExistence type="predicted"/>
<organism evidence="6">
    <name type="scientific">Mimivirus LCMiAC02</name>
    <dbReference type="NCBI Taxonomy" id="2506609"/>
    <lineage>
        <taxon>Viruses</taxon>
        <taxon>Varidnaviria</taxon>
        <taxon>Bamfordvirae</taxon>
        <taxon>Nucleocytoviricota</taxon>
        <taxon>Megaviricetes</taxon>
        <taxon>Imitervirales</taxon>
        <taxon>Mimiviridae</taxon>
        <taxon>Klosneuvirinae</taxon>
    </lineage>
</organism>
<dbReference type="SUPFAM" id="SSF52540">
    <property type="entry name" value="P-loop containing nucleoside triphosphate hydrolases"/>
    <property type="match status" value="1"/>
</dbReference>
<protein>
    <submittedName>
        <fullName evidence="6">D5-like helicase-primase</fullName>
    </submittedName>
</protein>
<dbReference type="Pfam" id="PF19263">
    <property type="entry name" value="DUF5906"/>
    <property type="match status" value="1"/>
</dbReference>
<dbReference type="GO" id="GO:0016817">
    <property type="term" value="F:hydrolase activity, acting on acid anhydrides"/>
    <property type="evidence" value="ECO:0007669"/>
    <property type="project" value="InterPro"/>
</dbReference>
<dbReference type="InterPro" id="IPR051620">
    <property type="entry name" value="ORF904-like_C"/>
</dbReference>
<evidence type="ECO:0000256" key="1">
    <source>
        <dbReference type="ARBA" id="ARBA00022741"/>
    </source>
</evidence>
<dbReference type="Pfam" id="PF23162">
    <property type="entry name" value="AEP_C962R"/>
    <property type="match status" value="1"/>
</dbReference>